<dbReference type="InterPro" id="IPR029058">
    <property type="entry name" value="AB_hydrolase_fold"/>
</dbReference>
<accession>A0A0D2E604</accession>
<keyword evidence="1" id="KW-0732">Signal</keyword>
<evidence type="ECO:0000313" key="3">
    <source>
        <dbReference type="EMBL" id="KIW69777.1"/>
    </source>
</evidence>
<organism evidence="3 4">
    <name type="scientific">Phialophora macrospora</name>
    <dbReference type="NCBI Taxonomy" id="1851006"/>
    <lineage>
        <taxon>Eukaryota</taxon>
        <taxon>Fungi</taxon>
        <taxon>Dikarya</taxon>
        <taxon>Ascomycota</taxon>
        <taxon>Pezizomycotina</taxon>
        <taxon>Eurotiomycetes</taxon>
        <taxon>Chaetothyriomycetidae</taxon>
        <taxon>Chaetothyriales</taxon>
        <taxon>Herpotrichiellaceae</taxon>
        <taxon>Phialophora</taxon>
    </lineage>
</organism>
<proteinExistence type="predicted"/>
<feature type="domain" description="AB hydrolase-1" evidence="2">
    <location>
        <begin position="108"/>
        <end position="343"/>
    </location>
</feature>
<dbReference type="HOGENOM" id="CLU_034763_2_0_1"/>
<dbReference type="Proteomes" id="UP000054266">
    <property type="component" value="Unassembled WGS sequence"/>
</dbReference>
<sequence length="363" mass="38572">MQFLVLGTAFSALTVNAAPLASTLPNLNTAGFLDPSISYSSGGAAVCVSDIVPVHASTSNNLDLDLPDIITNSCNGGRVSSSSRWRIQYQRQICFPPSSQNTSVVQFLTHGIAFSKTYWDFASPNNSHVETAAAAGHATFSYDRLGIGESSHPDPIQVVQGPLQIAIAQSLVQLLRNGTLAGRRFSRIIGVGHSYGSALTTSVASRNPSALFAASLNLEVAATSRSQRFPGEADGYLLPSPQYGIQYSFFRSPNFDPELLAKAYATVQTTTVGEQFTMGTVGAPARNFTGPVLIVDGGNDLFCDGDCQYRTNIPSASLRTLFPRATNTSTTYILSGARHGVNLVANAPQAFERIQTFIGSLGF</sequence>
<gene>
    <name evidence="3" type="ORF">PV04_05635</name>
</gene>
<dbReference type="Gene3D" id="3.40.50.1820">
    <property type="entry name" value="alpha/beta hydrolase"/>
    <property type="match status" value="1"/>
</dbReference>
<dbReference type="Pfam" id="PF12697">
    <property type="entry name" value="Abhydrolase_6"/>
    <property type="match status" value="1"/>
</dbReference>
<feature type="signal peptide" evidence="1">
    <location>
        <begin position="1"/>
        <end position="17"/>
    </location>
</feature>
<dbReference type="SUPFAM" id="SSF53474">
    <property type="entry name" value="alpha/beta-Hydrolases"/>
    <property type="match status" value="1"/>
</dbReference>
<keyword evidence="4" id="KW-1185">Reference proteome</keyword>
<evidence type="ECO:0000256" key="1">
    <source>
        <dbReference type="SAM" id="SignalP"/>
    </source>
</evidence>
<name>A0A0D2E604_9EURO</name>
<dbReference type="EMBL" id="KN846958">
    <property type="protein sequence ID" value="KIW69777.1"/>
    <property type="molecule type" value="Genomic_DNA"/>
</dbReference>
<reference evidence="3 4" key="1">
    <citation type="submission" date="2015-01" db="EMBL/GenBank/DDBJ databases">
        <title>The Genome Sequence of Capronia semiimmersa CBS27337.</title>
        <authorList>
            <consortium name="The Broad Institute Genomics Platform"/>
            <person name="Cuomo C."/>
            <person name="de Hoog S."/>
            <person name="Gorbushina A."/>
            <person name="Stielow B."/>
            <person name="Teixiera M."/>
            <person name="Abouelleil A."/>
            <person name="Chapman S.B."/>
            <person name="Priest M."/>
            <person name="Young S.K."/>
            <person name="Wortman J."/>
            <person name="Nusbaum C."/>
            <person name="Birren B."/>
        </authorList>
    </citation>
    <scope>NUCLEOTIDE SEQUENCE [LARGE SCALE GENOMIC DNA]</scope>
    <source>
        <strain evidence="3 4">CBS 27337</strain>
    </source>
</reference>
<protein>
    <recommendedName>
        <fullName evidence="2">AB hydrolase-1 domain-containing protein</fullName>
    </recommendedName>
</protein>
<dbReference type="AlphaFoldDB" id="A0A0D2E604"/>
<evidence type="ECO:0000259" key="2">
    <source>
        <dbReference type="Pfam" id="PF12697"/>
    </source>
</evidence>
<feature type="chain" id="PRO_5002241088" description="AB hydrolase-1 domain-containing protein" evidence="1">
    <location>
        <begin position="18"/>
        <end position="363"/>
    </location>
</feature>
<evidence type="ECO:0000313" key="4">
    <source>
        <dbReference type="Proteomes" id="UP000054266"/>
    </source>
</evidence>
<dbReference type="InterPro" id="IPR000073">
    <property type="entry name" value="AB_hydrolase_1"/>
</dbReference>